<sequence>MFVEINTSDKIFSILSFFSRFAFIGRMKKIILSLSVVLSLGSCSTQKNTFQNRTYHKTTAWFNALYNAEQELDKVKEEQLNEYQYNWGEILPVDPVNEIRYTKSQAPNINQISRPGQKEKFVTPTGLDAVETKAQRVIEKHSMYIDGKEENQLIGRAYLLMGKARYYKKEYFDALDALNFIKSQLPNSKYAEEAQIFITLSELKGGNFYDGREKLAEMYEQGMSKRNLQLEVAKNFGQYLIDTQKYELATEVLTHAESLSKNKTERARLNFILGQLYAKLDDRQEQSEAHFTKAYELKPGYDMEVKAQIAMAINFQKEKNDYETYKNHLESISSKGVYKKRKNELDYAIGKLAILAGNLTDAETYLKSSLKEKEISDPYIRGKAYEAYADLEFDRGNYLYATVYYDSAVTAITHEKEINRINLRNDALKKLMEKHYLVQKNDSILRIAQMSKTEQEKYFQNYIDTLKIKEERQRIEEEKQMALANSSPSVDFQLGGTIKNFNSTSSGGSKFYFYNQGLKSDGVLEFQRVWGNQSLRDNWRFSTGGTSALEKRELELTGKLEEGNPRRFDLDFYLEKIPTQPKVIQNLKIERDTTELSLGIGYYDQFSNERLAISTLEHLISTPPKNIDIKANAIYQMYRITKAENDPSMEKYKNQILTEFPNTLYAGYINNPMEDYLTPETKEALADYEAAYSLYKEGKYEDTKTKVRQAIEQYPTQTLIAKFALLNAFAVGKTESLEQFRGALEVITIAYDGTQEAKKAKELLKKLDATKNKTNAAEETKKEVDRAADVLMPTEKKESTTPQRNRTGITGPGSIDEEDTKPVVK</sequence>
<evidence type="ECO:0000256" key="1">
    <source>
        <dbReference type="SAM" id="MobiDB-lite"/>
    </source>
</evidence>
<dbReference type="KEGG" id="wvi:Weevi_1752"/>
<dbReference type="AlphaFoldDB" id="F0P083"/>
<dbReference type="Proteomes" id="UP000008641">
    <property type="component" value="Chromosome"/>
</dbReference>
<dbReference type="Gene3D" id="1.25.40.10">
    <property type="entry name" value="Tetratricopeptide repeat domain"/>
    <property type="match status" value="2"/>
</dbReference>
<accession>F0P083</accession>
<name>F0P083_WEEVC</name>
<feature type="compositionally biased region" description="Basic and acidic residues" evidence="1">
    <location>
        <begin position="772"/>
        <end position="799"/>
    </location>
</feature>
<evidence type="ECO:0000313" key="3">
    <source>
        <dbReference type="Proteomes" id="UP000008641"/>
    </source>
</evidence>
<feature type="region of interest" description="Disordered" evidence="1">
    <location>
        <begin position="772"/>
        <end position="825"/>
    </location>
</feature>
<dbReference type="eggNOG" id="COG0457">
    <property type="taxonomic scope" value="Bacteria"/>
</dbReference>
<gene>
    <name evidence="2" type="ordered locus">Weevi_1752</name>
</gene>
<dbReference type="eggNOG" id="COG1729">
    <property type="taxonomic scope" value="Bacteria"/>
</dbReference>
<protein>
    <submittedName>
        <fullName evidence="2">TPR domain protein</fullName>
    </submittedName>
</protein>
<reference evidence="2 3" key="1">
    <citation type="journal article" date="2011" name="Stand. Genomic Sci.">
        <title>Complete genome sequence of Weeksella virosa type strain (9751).</title>
        <authorList>
            <person name="Lang E."/>
            <person name="Teshima H."/>
            <person name="Lucas S."/>
            <person name="Lapidus A."/>
            <person name="Hammon N."/>
            <person name="Deshpande S."/>
            <person name="Nolan M."/>
            <person name="Cheng J.F."/>
            <person name="Pitluck S."/>
            <person name="Liolios K."/>
            <person name="Pagani I."/>
            <person name="Mikhailova N."/>
            <person name="Ivanova N."/>
            <person name="Mavromatis K."/>
            <person name="Pati A."/>
            <person name="Tapia R."/>
            <person name="Han C."/>
            <person name="Goodwin L."/>
            <person name="Chen A."/>
            <person name="Palaniappan K."/>
            <person name="Land M."/>
            <person name="Hauser L."/>
            <person name="Chang Y.J."/>
            <person name="Jeffries C.D."/>
            <person name="Brambilla E.M."/>
            <person name="Kopitz M."/>
            <person name="Rohde M."/>
            <person name="Goker M."/>
            <person name="Tindall B.J."/>
            <person name="Detter J.C."/>
            <person name="Woyke T."/>
            <person name="Bristow J."/>
            <person name="Eisen J.A."/>
            <person name="Markowitz V."/>
            <person name="Hugenholtz P."/>
            <person name="Klenk H.P."/>
            <person name="Kyrpides N.C."/>
        </authorList>
    </citation>
    <scope>NUCLEOTIDE SEQUENCE [LARGE SCALE GENOMIC DNA]</scope>
    <source>
        <strain evidence="3">ATCC 43766 / DSM 16922 / JCM 21250 / NBRC 16016 / NCTC 11634 / CL345/78</strain>
    </source>
</reference>
<evidence type="ECO:0000313" key="2">
    <source>
        <dbReference type="EMBL" id="ADX68443.1"/>
    </source>
</evidence>
<reference evidence="3" key="2">
    <citation type="journal article" date="2011" name="Stand. Genomic Sci.">
        <title>Complete genome sequence of Weeksella virosa type strain (9751T).</title>
        <authorList>
            <person name="Lang E."/>
            <person name="Teshima H."/>
            <person name="Lucas S."/>
            <person name="Lapidus A."/>
            <person name="Hammon N."/>
            <person name="Deshpande S."/>
            <person name="Nolan M."/>
            <person name="Cheng J."/>
            <person name="Pitluck S."/>
            <person name="Liolios K."/>
            <person name="Pagani I."/>
            <person name="Mikhailova N."/>
            <person name="Ivanova N."/>
            <person name="Mavromatis K."/>
            <person name="Pati A."/>
            <person name="Tapia R."/>
            <person name="Han C."/>
            <person name="Goodwin L."/>
            <person name="Chen A."/>
            <person name="Palaniappan K."/>
            <person name="Land M."/>
            <person name="Hauser L."/>
            <person name="Chang Y."/>
            <person name="Jeffries C."/>
            <person name="Brambilla E."/>
            <person name="Kopitz M."/>
            <person name="Rohde M."/>
            <person name="Goker M."/>
            <person name="Tindall B."/>
            <person name="Detter J."/>
            <person name="Woyke T."/>
            <person name="Bristow J."/>
            <person name="Eisen J."/>
            <person name="Markowitz V."/>
            <person name="Hugenholtz P."/>
            <person name="Klenk H."/>
            <person name="Kyrpides N."/>
        </authorList>
    </citation>
    <scope>NUCLEOTIDE SEQUENCE [LARGE SCALE GENOMIC DNA]</scope>
    <source>
        <strain evidence="3">ATCC 43766 / DSM 16922 / JCM 21250 / NBRC 16016 / NCTC 11634 / CL345/78</strain>
    </source>
</reference>
<organism evidence="2 3">
    <name type="scientific">Weeksella virosa (strain ATCC 43766 / DSM 16922 / JCM 21250 / CCUG 30538 / CDC 9751 / IAM 14551 / NBRC 16016 / NCTC 11634 / CL345/78)</name>
    <dbReference type="NCBI Taxonomy" id="865938"/>
    <lineage>
        <taxon>Bacteria</taxon>
        <taxon>Pseudomonadati</taxon>
        <taxon>Bacteroidota</taxon>
        <taxon>Flavobacteriia</taxon>
        <taxon>Flavobacteriales</taxon>
        <taxon>Weeksellaceae</taxon>
        <taxon>Weeksella</taxon>
    </lineage>
</organism>
<keyword evidence="3" id="KW-1185">Reference proteome</keyword>
<dbReference type="EMBL" id="CP002455">
    <property type="protein sequence ID" value="ADX68443.1"/>
    <property type="molecule type" value="Genomic_DNA"/>
</dbReference>
<dbReference type="STRING" id="865938.Weevi_1752"/>
<proteinExistence type="predicted"/>
<dbReference type="SUPFAM" id="SSF48452">
    <property type="entry name" value="TPR-like"/>
    <property type="match status" value="1"/>
</dbReference>
<dbReference type="InterPro" id="IPR011990">
    <property type="entry name" value="TPR-like_helical_dom_sf"/>
</dbReference>
<dbReference type="HOGENOM" id="CLU_007706_1_0_10"/>